<protein>
    <submittedName>
        <fullName evidence="2">Uncharacterized protein</fullName>
    </submittedName>
</protein>
<evidence type="ECO:0000313" key="3">
    <source>
        <dbReference type="Proteomes" id="UP000187074"/>
    </source>
</evidence>
<dbReference type="EMBL" id="MRTF01000001">
    <property type="protein sequence ID" value="OME96131.1"/>
    <property type="molecule type" value="Genomic_DNA"/>
</dbReference>
<comment type="caution">
    <text evidence="2">The sequence shown here is derived from an EMBL/GenBank/DDBJ whole genome shotgun (WGS) entry which is preliminary data.</text>
</comment>
<sequence length="90" mass="10492">MSRDWHEDMEYCNRLDDKGQGLNSPEVLKYWLQQAAEEKKRADELGKAVEEAIEICEQMEDSDDPLELLEQVLIKLQLVASFQGRNKHNT</sequence>
<dbReference type="Proteomes" id="UP000187074">
    <property type="component" value="Unassembled WGS sequence"/>
</dbReference>
<dbReference type="AlphaFoldDB" id="A0A1R1B7P8"/>
<dbReference type="RefSeq" id="WP_076320519.1">
    <property type="nucleotide sequence ID" value="NZ_MRTF01000001.1"/>
</dbReference>
<feature type="coiled-coil region" evidence="1">
    <location>
        <begin position="32"/>
        <end position="62"/>
    </location>
</feature>
<evidence type="ECO:0000256" key="1">
    <source>
        <dbReference type="SAM" id="Coils"/>
    </source>
</evidence>
<accession>A0A1R1B7P8</accession>
<name>A0A1R1B7P8_PAELA</name>
<keyword evidence="1" id="KW-0175">Coiled coil</keyword>
<proteinExistence type="predicted"/>
<gene>
    <name evidence="2" type="ORF">BK123_00545</name>
</gene>
<reference evidence="2 3" key="1">
    <citation type="submission" date="2016-11" db="EMBL/GenBank/DDBJ databases">
        <title>Paenibacillus species isolates.</title>
        <authorList>
            <person name="Beno S.M."/>
        </authorList>
    </citation>
    <scope>NUCLEOTIDE SEQUENCE [LARGE SCALE GENOMIC DNA]</scope>
    <source>
        <strain evidence="2 3">FSL F4-0100</strain>
    </source>
</reference>
<evidence type="ECO:0000313" key="2">
    <source>
        <dbReference type="EMBL" id="OME96131.1"/>
    </source>
</evidence>
<dbReference type="OrthoDB" id="2664742at2"/>
<organism evidence="2 3">
    <name type="scientific">Paenibacillus lautus</name>
    <name type="common">Bacillus lautus</name>
    <dbReference type="NCBI Taxonomy" id="1401"/>
    <lineage>
        <taxon>Bacteria</taxon>
        <taxon>Bacillati</taxon>
        <taxon>Bacillota</taxon>
        <taxon>Bacilli</taxon>
        <taxon>Bacillales</taxon>
        <taxon>Paenibacillaceae</taxon>
        <taxon>Paenibacillus</taxon>
    </lineage>
</organism>